<dbReference type="HAMAP" id="MF_03188">
    <property type="entry name" value="Methyltr_EFM4"/>
    <property type="match status" value="1"/>
</dbReference>
<name>A0A3G2S5U4_MALR7</name>
<feature type="domain" description="Methyltransferase" evidence="6">
    <location>
        <begin position="74"/>
        <end position="214"/>
    </location>
</feature>
<evidence type="ECO:0000256" key="4">
    <source>
        <dbReference type="ARBA" id="ARBA00022691"/>
    </source>
</evidence>
<dbReference type="VEuPathDB" id="FungiDB:DNF11_1712"/>
<gene>
    <name evidence="7" type="primary">see1</name>
    <name evidence="5" type="synonym">EFM4</name>
    <name evidence="7" type="ORF">DNF11_1712</name>
</gene>
<dbReference type="EC" id="2.1.1.-" evidence="5"/>
<dbReference type="AlphaFoldDB" id="A0A3G2S5U4"/>
<dbReference type="SUPFAM" id="SSF53335">
    <property type="entry name" value="S-adenosyl-L-methionine-dependent methyltransferases"/>
    <property type="match status" value="1"/>
</dbReference>
<dbReference type="CDD" id="cd02440">
    <property type="entry name" value="AdoMet_MTases"/>
    <property type="match status" value="1"/>
</dbReference>
<dbReference type="EMBL" id="CP033150">
    <property type="protein sequence ID" value="AYO42662.1"/>
    <property type="molecule type" value="Genomic_DNA"/>
</dbReference>
<keyword evidence="4 5" id="KW-0949">S-adenosyl-L-methionine</keyword>
<reference evidence="7 8" key="1">
    <citation type="submission" date="2018-10" db="EMBL/GenBank/DDBJ databases">
        <title>Complete genome sequence of Malassezia restricta CBS 7877.</title>
        <authorList>
            <person name="Morand S.C."/>
            <person name="Bertignac M."/>
            <person name="Iltis A."/>
            <person name="Kolder I."/>
            <person name="Pirovano W."/>
            <person name="Jourdain R."/>
            <person name="Clavaud C."/>
        </authorList>
    </citation>
    <scope>NUCLEOTIDE SEQUENCE [LARGE SCALE GENOMIC DNA]</scope>
    <source>
        <strain evidence="7 8">CBS 7877</strain>
    </source>
</reference>
<evidence type="ECO:0000256" key="2">
    <source>
        <dbReference type="ARBA" id="ARBA00022603"/>
    </source>
</evidence>
<evidence type="ECO:0000313" key="7">
    <source>
        <dbReference type="EMBL" id="AYO42662.1"/>
    </source>
</evidence>
<keyword evidence="2 5" id="KW-0489">Methyltransferase</keyword>
<dbReference type="Proteomes" id="UP000269793">
    <property type="component" value="Chromosome III"/>
</dbReference>
<proteinExistence type="inferred from homology"/>
<dbReference type="InterPro" id="IPR025714">
    <property type="entry name" value="Methyltranfer_dom"/>
</dbReference>
<keyword evidence="1 5" id="KW-0963">Cytoplasm</keyword>
<dbReference type="GO" id="GO:0005737">
    <property type="term" value="C:cytoplasm"/>
    <property type="evidence" value="ECO:0007669"/>
    <property type="project" value="UniProtKB-SubCell"/>
</dbReference>
<accession>A0A3G2S5U4</accession>
<protein>
    <recommendedName>
        <fullName evidence="5">Protein-lysine N-methyltransferase EFM4</fullName>
        <ecNumber evidence="5">2.1.1.-</ecNumber>
    </recommendedName>
    <alternativeName>
        <fullName evidence="5">Elongation factor methyltransferase 4</fullName>
    </alternativeName>
</protein>
<dbReference type="STRING" id="425264.A0A3G2S5U4"/>
<evidence type="ECO:0000256" key="1">
    <source>
        <dbReference type="ARBA" id="ARBA00022490"/>
    </source>
</evidence>
<keyword evidence="8" id="KW-1185">Reference proteome</keyword>
<evidence type="ECO:0000256" key="5">
    <source>
        <dbReference type="HAMAP-Rule" id="MF_03188"/>
    </source>
</evidence>
<dbReference type="PANTHER" id="PTHR12843">
    <property type="entry name" value="PROTEIN-LYSINE N-METHYLTRANSFERASE METTL10"/>
    <property type="match status" value="1"/>
</dbReference>
<evidence type="ECO:0000256" key="3">
    <source>
        <dbReference type="ARBA" id="ARBA00022679"/>
    </source>
</evidence>
<dbReference type="GO" id="GO:0016192">
    <property type="term" value="P:vesicle-mediated transport"/>
    <property type="evidence" value="ECO:0007669"/>
    <property type="project" value="UniProtKB-UniRule"/>
</dbReference>
<keyword evidence="3 5" id="KW-0808">Transferase</keyword>
<dbReference type="Pfam" id="PF13847">
    <property type="entry name" value="Methyltransf_31"/>
    <property type="match status" value="1"/>
</dbReference>
<dbReference type="GO" id="GO:0032259">
    <property type="term" value="P:methylation"/>
    <property type="evidence" value="ECO:0007669"/>
    <property type="project" value="UniProtKB-KW"/>
</dbReference>
<sequence length="249" mass="27700">MPAVPTIMNGVENLPESKLGTKEHWDQVYEREVATYKDIGDEGEVWFGEDSVERMIRYLCDLFEEEPRSKPRYVLDIGTGNGHLLFALMEAQEEDLAPGTVDPSRLCGIDYSPASIQLCHSIAENRGNECKQISFLECDLRDMSSMDTLTKRANDGQGWDVVCDKGTIALSSQLVNGKLPVDLYVDAVCRLTRAREGLFFITSCNFTKTELEAKFVPAGFVVEHVVPTPSFTFGGHKGSSVTTMAFRRA</sequence>
<organism evidence="7 8">
    <name type="scientific">Malassezia restricta (strain ATCC 96810 / NBRC 103918 / CBS 7877)</name>
    <name type="common">Seborrheic dermatitis infection agent</name>
    <dbReference type="NCBI Taxonomy" id="425264"/>
    <lineage>
        <taxon>Eukaryota</taxon>
        <taxon>Fungi</taxon>
        <taxon>Dikarya</taxon>
        <taxon>Basidiomycota</taxon>
        <taxon>Ustilaginomycotina</taxon>
        <taxon>Malasseziomycetes</taxon>
        <taxon>Malasseziales</taxon>
        <taxon>Malasseziaceae</taxon>
        <taxon>Malassezia</taxon>
    </lineage>
</organism>
<dbReference type="InterPro" id="IPR029063">
    <property type="entry name" value="SAM-dependent_MTases_sf"/>
</dbReference>
<dbReference type="InterPro" id="IPR026635">
    <property type="entry name" value="Efm4/METTL10"/>
</dbReference>
<dbReference type="Gene3D" id="3.40.50.150">
    <property type="entry name" value="Vaccinia Virus protein VP39"/>
    <property type="match status" value="1"/>
</dbReference>
<evidence type="ECO:0000259" key="6">
    <source>
        <dbReference type="Pfam" id="PF13847"/>
    </source>
</evidence>
<dbReference type="PANTHER" id="PTHR12843:SF5">
    <property type="entry name" value="EEF1A LYSINE METHYLTRANSFERASE 2"/>
    <property type="match status" value="1"/>
</dbReference>
<comment type="function">
    <text evidence="5">S-adenosyl-L-methionine-dependent protein-lysine N-methyltransferase that mono- and dimethylates elongation factor 1-alpha at 'Lys-316'. May play a role in intracellular transport.</text>
</comment>
<keyword evidence="5" id="KW-0813">Transport</keyword>
<dbReference type="OrthoDB" id="10069295at2759"/>
<comment type="similarity">
    <text evidence="5">Belongs to the class I-like SAM-binding methyltransferase superfamily. EFM4 family.</text>
</comment>
<evidence type="ECO:0000313" key="8">
    <source>
        <dbReference type="Proteomes" id="UP000269793"/>
    </source>
</evidence>
<dbReference type="GO" id="GO:0016279">
    <property type="term" value="F:protein-lysine N-methyltransferase activity"/>
    <property type="evidence" value="ECO:0007669"/>
    <property type="project" value="UniProtKB-UniRule"/>
</dbReference>
<comment type="subcellular location">
    <subcellularLocation>
        <location evidence="5">Cytoplasm</location>
    </subcellularLocation>
</comment>